<evidence type="ECO:0000313" key="4">
    <source>
        <dbReference type="Proteomes" id="UP000308530"/>
    </source>
</evidence>
<accession>A0ABX6QRA8</accession>
<keyword evidence="2" id="KW-0732">Signal</keyword>
<reference evidence="3 4" key="1">
    <citation type="submission" date="2020-06" db="EMBL/GenBank/DDBJ databases">
        <title>Genome sequence of Rhizobium sp strain ADMK78.</title>
        <authorList>
            <person name="Rahi P."/>
        </authorList>
    </citation>
    <scope>NUCLEOTIDE SEQUENCE [LARGE SCALE GENOMIC DNA]</scope>
    <source>
        <strain evidence="3 4">ADMK78</strain>
    </source>
</reference>
<evidence type="ECO:0000313" key="3">
    <source>
        <dbReference type="EMBL" id="QLF71034.1"/>
    </source>
</evidence>
<keyword evidence="4" id="KW-1185">Reference proteome</keyword>
<feature type="region of interest" description="Disordered" evidence="1">
    <location>
        <begin position="86"/>
        <end position="110"/>
    </location>
</feature>
<proteinExistence type="predicted"/>
<name>A0ABX6QRA8_9HYPH</name>
<dbReference type="Proteomes" id="UP000308530">
    <property type="component" value="Chromosome"/>
</dbReference>
<evidence type="ECO:0000256" key="1">
    <source>
        <dbReference type="SAM" id="MobiDB-lite"/>
    </source>
</evidence>
<protein>
    <submittedName>
        <fullName evidence="3">Uncharacterized protein</fullName>
    </submittedName>
</protein>
<organism evidence="3 4">
    <name type="scientific">Peteryoungia desertarenae</name>
    <dbReference type="NCBI Taxonomy" id="1813451"/>
    <lineage>
        <taxon>Bacteria</taxon>
        <taxon>Pseudomonadati</taxon>
        <taxon>Pseudomonadota</taxon>
        <taxon>Alphaproteobacteria</taxon>
        <taxon>Hyphomicrobiales</taxon>
        <taxon>Rhizobiaceae</taxon>
        <taxon>Peteryoungia</taxon>
    </lineage>
</organism>
<dbReference type="RefSeq" id="WP_138287727.1">
    <property type="nucleotide sequence ID" value="NZ_CP058350.1"/>
</dbReference>
<dbReference type="EMBL" id="CP058350">
    <property type="protein sequence ID" value="QLF71034.1"/>
    <property type="molecule type" value="Genomic_DNA"/>
</dbReference>
<feature type="signal peptide" evidence="2">
    <location>
        <begin position="1"/>
        <end position="23"/>
    </location>
</feature>
<evidence type="ECO:0000256" key="2">
    <source>
        <dbReference type="SAM" id="SignalP"/>
    </source>
</evidence>
<feature type="chain" id="PRO_5047152128" evidence="2">
    <location>
        <begin position="24"/>
        <end position="110"/>
    </location>
</feature>
<feature type="compositionally biased region" description="Polar residues" evidence="1">
    <location>
        <begin position="95"/>
        <end position="110"/>
    </location>
</feature>
<gene>
    <name evidence="3" type="ORF">FE840_016580</name>
</gene>
<sequence>MSGFFTRGALAALLALLGGSASANGIGEDRPFQFRSANERQVLLNLERTRLEQKSGLGVGSAAGLGTQQTGNSTSIIISGSGNNTITTSQTNSGAQTILESNDSSVLNNN</sequence>